<organism evidence="2 3">
    <name type="scientific">Suillus discolor</name>
    <dbReference type="NCBI Taxonomy" id="1912936"/>
    <lineage>
        <taxon>Eukaryota</taxon>
        <taxon>Fungi</taxon>
        <taxon>Dikarya</taxon>
        <taxon>Basidiomycota</taxon>
        <taxon>Agaricomycotina</taxon>
        <taxon>Agaricomycetes</taxon>
        <taxon>Agaricomycetidae</taxon>
        <taxon>Boletales</taxon>
        <taxon>Suillineae</taxon>
        <taxon>Suillaceae</taxon>
        <taxon>Suillus</taxon>
    </lineage>
</organism>
<evidence type="ECO:0000256" key="1">
    <source>
        <dbReference type="SAM" id="MobiDB-lite"/>
    </source>
</evidence>
<dbReference type="GeneID" id="64699610"/>
<feature type="compositionally biased region" description="Polar residues" evidence="1">
    <location>
        <begin position="88"/>
        <end position="97"/>
    </location>
</feature>
<evidence type="ECO:0000313" key="3">
    <source>
        <dbReference type="Proteomes" id="UP000823399"/>
    </source>
</evidence>
<accession>A0A9P7F8M0</accession>
<dbReference type="RefSeq" id="XP_041292899.1">
    <property type="nucleotide sequence ID" value="XM_041437351.1"/>
</dbReference>
<protein>
    <submittedName>
        <fullName evidence="2">Uncharacterized protein</fullName>
    </submittedName>
</protein>
<keyword evidence="3" id="KW-1185">Reference proteome</keyword>
<dbReference type="AlphaFoldDB" id="A0A9P7F8M0"/>
<dbReference type="EMBL" id="JABBWM010000027">
    <property type="protein sequence ID" value="KAG2108454.1"/>
    <property type="molecule type" value="Genomic_DNA"/>
</dbReference>
<gene>
    <name evidence="2" type="ORF">F5147DRAFT_695032</name>
</gene>
<reference evidence="2" key="1">
    <citation type="journal article" date="2020" name="New Phytol.">
        <title>Comparative genomics reveals dynamic genome evolution in host specialist ectomycorrhizal fungi.</title>
        <authorList>
            <person name="Lofgren L.A."/>
            <person name="Nguyen N.H."/>
            <person name="Vilgalys R."/>
            <person name="Ruytinx J."/>
            <person name="Liao H.L."/>
            <person name="Branco S."/>
            <person name="Kuo A."/>
            <person name="LaButti K."/>
            <person name="Lipzen A."/>
            <person name="Andreopoulos W."/>
            <person name="Pangilinan J."/>
            <person name="Riley R."/>
            <person name="Hundley H."/>
            <person name="Na H."/>
            <person name="Barry K."/>
            <person name="Grigoriev I.V."/>
            <person name="Stajich J.E."/>
            <person name="Kennedy P.G."/>
        </authorList>
    </citation>
    <scope>NUCLEOTIDE SEQUENCE</scope>
    <source>
        <strain evidence="2">FC423</strain>
    </source>
</reference>
<dbReference type="Proteomes" id="UP000823399">
    <property type="component" value="Unassembled WGS sequence"/>
</dbReference>
<dbReference type="OrthoDB" id="2608976at2759"/>
<proteinExistence type="predicted"/>
<name>A0A9P7F8M0_9AGAM</name>
<evidence type="ECO:0000313" key="2">
    <source>
        <dbReference type="EMBL" id="KAG2108454.1"/>
    </source>
</evidence>
<comment type="caution">
    <text evidence="2">The sequence shown here is derived from an EMBL/GenBank/DDBJ whole genome shotgun (WGS) entry which is preliminary data.</text>
</comment>
<feature type="region of interest" description="Disordered" evidence="1">
    <location>
        <begin position="81"/>
        <end position="107"/>
    </location>
</feature>
<sequence length="107" mass="11802">MGSSLQQWFDTRQSSLNHVVLIGHNLQCILLAYLDALGANCQCCSGPRGCCNSCFESSSNEDNFDEQLKKDTERREAAARRLFDAQPAPTQDMNCESSTDKPAVPSK</sequence>